<dbReference type="GO" id="GO:0006335">
    <property type="term" value="P:DNA replication-dependent chromatin assembly"/>
    <property type="evidence" value="ECO:0007669"/>
    <property type="project" value="InterPro"/>
</dbReference>
<dbReference type="OMA" id="QIYWHES"/>
<dbReference type="Pfam" id="PF24105">
    <property type="entry name" value="Beta-prop_CAF1B_HIR1"/>
    <property type="match status" value="1"/>
</dbReference>
<keyword evidence="7" id="KW-0234">DNA repair</keyword>
<comment type="similarity">
    <text evidence="2">Belongs to the WD repeat HIR1 family.</text>
</comment>
<accession>C4R3Z9</accession>
<feature type="repeat" description="WD" evidence="9">
    <location>
        <begin position="132"/>
        <end position="173"/>
    </location>
</feature>
<dbReference type="PANTHER" id="PTHR15271">
    <property type="entry name" value="CHROMATIN ASSEMBLY FACTOR 1 SUBUNIT B"/>
    <property type="match status" value="1"/>
</dbReference>
<dbReference type="Proteomes" id="UP000000314">
    <property type="component" value="Chromosome 3"/>
</dbReference>
<evidence type="ECO:0000313" key="11">
    <source>
        <dbReference type="EMBL" id="CAY70281.1"/>
    </source>
</evidence>
<dbReference type="InParanoid" id="C4R3Z9"/>
<dbReference type="SMART" id="SM00320">
    <property type="entry name" value="WD40"/>
    <property type="match status" value="6"/>
</dbReference>
<keyword evidence="12" id="KW-1185">Reference proteome</keyword>
<dbReference type="GO" id="GO:0006334">
    <property type="term" value="P:nucleosome assembly"/>
    <property type="evidence" value="ECO:0007669"/>
    <property type="project" value="TreeGrafter"/>
</dbReference>
<sequence length="393" mass="43201">MRWIKAKTLTVHWHDDNQPVYSCDLQQDKVEGFRRLATAGGDGNVRIWRLIYGREDNEDRESVSSVEYLSTLAKHTQAVNCVRFDPTGEYLASGGDDGVVLIWRLSSEGGVVLEFGQDDDDIKESWIQKITCRCNTSEIYDLCWSPDSKYILAGSMDSTVRLFEASTGKQVATIGDHNHYVQGVAWDPLNEFVVSQSADRTICVNRVTASTSGEISVKSMAKLSRLELANSGDSNKRTIALYHNETLQSFFRRMAFSPDGNILATPAGIFKSSDDSPESHTVYLYGRGSLSQAPIAHLPGLKKPAVAVRFSPVKLDLIPGLPDESVFSLPYRMLLAVATQDSVVIYDTQQTGPLALVTNIHYAIITDLTWSSDGKTLIVASADGFCSSVGIDV</sequence>
<evidence type="ECO:0000256" key="6">
    <source>
        <dbReference type="ARBA" id="ARBA00022853"/>
    </source>
</evidence>
<dbReference type="InterPro" id="IPR036322">
    <property type="entry name" value="WD40_repeat_dom_sf"/>
</dbReference>
<proteinExistence type="inferred from homology"/>
<dbReference type="HOGENOM" id="CLU_010127_0_0_1"/>
<name>C4R3Z9_KOMPG</name>
<dbReference type="PROSITE" id="PS50082">
    <property type="entry name" value="WD_REPEATS_2"/>
    <property type="match status" value="2"/>
</dbReference>
<dbReference type="PANTHER" id="PTHR15271:SF4">
    <property type="entry name" value="CHROMATIN ASSEMBLY FACTOR 1 SUBUNIT B"/>
    <property type="match status" value="1"/>
</dbReference>
<dbReference type="AlphaFoldDB" id="C4R3Z9"/>
<evidence type="ECO:0000256" key="1">
    <source>
        <dbReference type="ARBA" id="ARBA00004123"/>
    </source>
</evidence>
<evidence type="ECO:0000256" key="5">
    <source>
        <dbReference type="ARBA" id="ARBA00022763"/>
    </source>
</evidence>
<dbReference type="InterPro" id="IPR001680">
    <property type="entry name" value="WD40_rpt"/>
</dbReference>
<evidence type="ECO:0000256" key="9">
    <source>
        <dbReference type="PROSITE-ProRule" id="PRU00221"/>
    </source>
</evidence>
<feature type="domain" description="CAF1B/HIR1 beta-propeller" evidence="10">
    <location>
        <begin position="5"/>
        <end position="389"/>
    </location>
</feature>
<dbReference type="RefSeq" id="XP_002492464.1">
    <property type="nucleotide sequence ID" value="XM_002492419.1"/>
</dbReference>
<protein>
    <submittedName>
        <fullName evidence="11">Component of the chromatin assembly complex (With Rlf2p and Msi1p)</fullName>
    </submittedName>
</protein>
<dbReference type="InterPro" id="IPR015943">
    <property type="entry name" value="WD40/YVTN_repeat-like_dom_sf"/>
</dbReference>
<keyword evidence="5" id="KW-0227">DNA damage</keyword>
<evidence type="ECO:0000256" key="4">
    <source>
        <dbReference type="ARBA" id="ARBA00022737"/>
    </source>
</evidence>
<dbReference type="EMBL" id="FN392321">
    <property type="protein sequence ID" value="CAY70281.1"/>
    <property type="molecule type" value="Genomic_DNA"/>
</dbReference>
<comment type="subcellular location">
    <subcellularLocation>
        <location evidence="1">Nucleus</location>
    </subcellularLocation>
</comment>
<evidence type="ECO:0000313" key="12">
    <source>
        <dbReference type="Proteomes" id="UP000000314"/>
    </source>
</evidence>
<gene>
    <name evidence="11" type="ordered locus">PAS_chr3_0248</name>
</gene>
<evidence type="ECO:0000256" key="3">
    <source>
        <dbReference type="ARBA" id="ARBA00022574"/>
    </source>
</evidence>
<feature type="repeat" description="WD" evidence="9">
    <location>
        <begin position="72"/>
        <end position="107"/>
    </location>
</feature>
<dbReference type="eggNOG" id="KOG1009">
    <property type="taxonomic scope" value="Eukaryota"/>
</dbReference>
<reference evidence="11 12" key="1">
    <citation type="journal article" date="2009" name="Nat. Biotechnol.">
        <title>Genome sequence of the recombinant protein production host Pichia pastoris.</title>
        <authorList>
            <person name="De Schutter K."/>
            <person name="Lin Y.C."/>
            <person name="Tiels P."/>
            <person name="Van Hecke A."/>
            <person name="Glinka S."/>
            <person name="Weber-Lehmann J."/>
            <person name="Rouze P."/>
            <person name="Van de Peer Y."/>
            <person name="Callewaert N."/>
        </authorList>
    </citation>
    <scope>NUCLEOTIDE SEQUENCE [LARGE SCALE GENOMIC DNA]</scope>
    <source>
        <strain evidence="12">GS115 / ATCC 20864</strain>
    </source>
</reference>
<dbReference type="PROSITE" id="PS50294">
    <property type="entry name" value="WD_REPEATS_REGION"/>
    <property type="match status" value="1"/>
</dbReference>
<keyword evidence="8" id="KW-0539">Nucleus</keyword>
<evidence type="ECO:0000256" key="7">
    <source>
        <dbReference type="ARBA" id="ARBA00023204"/>
    </source>
</evidence>
<keyword evidence="3 9" id="KW-0853">WD repeat</keyword>
<evidence type="ECO:0000256" key="8">
    <source>
        <dbReference type="ARBA" id="ARBA00023242"/>
    </source>
</evidence>
<dbReference type="InterPro" id="IPR045145">
    <property type="entry name" value="PTHR15271"/>
</dbReference>
<evidence type="ECO:0000259" key="10">
    <source>
        <dbReference type="Pfam" id="PF24105"/>
    </source>
</evidence>
<dbReference type="GO" id="GO:0005634">
    <property type="term" value="C:nucleus"/>
    <property type="evidence" value="ECO:0007669"/>
    <property type="project" value="UniProtKB-SubCell"/>
</dbReference>
<dbReference type="Gene3D" id="2.130.10.10">
    <property type="entry name" value="YVTN repeat-like/Quinoprotein amine dehydrogenase"/>
    <property type="match status" value="3"/>
</dbReference>
<dbReference type="InterPro" id="IPR055410">
    <property type="entry name" value="Beta-prop_CAF1B_HIR1"/>
</dbReference>
<keyword evidence="6" id="KW-0156">Chromatin regulator</keyword>
<dbReference type="FunCoup" id="C4R3Z9">
    <property type="interactions" value="837"/>
</dbReference>
<organism evidence="11 12">
    <name type="scientific">Komagataella phaffii (strain GS115 / ATCC 20864)</name>
    <name type="common">Yeast</name>
    <name type="synonym">Pichia pastoris</name>
    <dbReference type="NCBI Taxonomy" id="644223"/>
    <lineage>
        <taxon>Eukaryota</taxon>
        <taxon>Fungi</taxon>
        <taxon>Dikarya</taxon>
        <taxon>Ascomycota</taxon>
        <taxon>Saccharomycotina</taxon>
        <taxon>Pichiomycetes</taxon>
        <taxon>Pichiales</taxon>
        <taxon>Pichiaceae</taxon>
        <taxon>Komagataella</taxon>
    </lineage>
</organism>
<dbReference type="KEGG" id="ppa:PAS_chr3_0248"/>
<dbReference type="GeneID" id="8200077"/>
<dbReference type="SUPFAM" id="SSF50978">
    <property type="entry name" value="WD40 repeat-like"/>
    <property type="match status" value="1"/>
</dbReference>
<dbReference type="STRING" id="644223.C4R3Z9"/>
<evidence type="ECO:0000256" key="2">
    <source>
        <dbReference type="ARBA" id="ARBA00007306"/>
    </source>
</evidence>
<keyword evidence="4" id="KW-0677">Repeat</keyword>
<dbReference type="OrthoDB" id="71227at2759"/>
<dbReference type="GO" id="GO:0006281">
    <property type="term" value="P:DNA repair"/>
    <property type="evidence" value="ECO:0007669"/>
    <property type="project" value="UniProtKB-KW"/>
</dbReference>
<dbReference type="GO" id="GO:0033186">
    <property type="term" value="C:CAF-1 complex"/>
    <property type="evidence" value="ECO:0007669"/>
    <property type="project" value="TreeGrafter"/>
</dbReference>